<dbReference type="EMBL" id="PVSR01000023">
    <property type="protein sequence ID" value="PRW62891.1"/>
    <property type="molecule type" value="Genomic_DNA"/>
</dbReference>
<evidence type="ECO:0000313" key="2">
    <source>
        <dbReference type="EMBL" id="PRW62891.1"/>
    </source>
</evidence>
<evidence type="ECO:0008006" key="4">
    <source>
        <dbReference type="Google" id="ProtNLM"/>
    </source>
</evidence>
<dbReference type="Pfam" id="PF02575">
    <property type="entry name" value="YbaB_DNA_bd"/>
    <property type="match status" value="1"/>
</dbReference>
<sequence length="131" mass="13877">MRNEGWIPNEEDREASLTEATDTIAENSAPDILTGVDEDGVVTVSVTTEAEVVSVELARAWRDTVTASELGHRVLSATNAATTRALAEQIEAAGGQEPTKGTDSRTTDGARISPTRPLATVIARTGRSTRE</sequence>
<dbReference type="InterPro" id="IPR004401">
    <property type="entry name" value="YbaB/EbfC"/>
</dbReference>
<reference evidence="2 3" key="1">
    <citation type="submission" date="2018-03" db="EMBL/GenBank/DDBJ databases">
        <title>Actinopolyspora mortivallis from Sahara, screening for active biomolecules.</title>
        <authorList>
            <person name="Selama O."/>
            <person name="Wellington E.M.H."/>
            <person name="Hacene H."/>
        </authorList>
    </citation>
    <scope>NUCLEOTIDE SEQUENCE [LARGE SCALE GENOMIC DNA]</scope>
    <source>
        <strain evidence="2 3">M5A</strain>
    </source>
</reference>
<organism evidence="2 3">
    <name type="scientific">Actinopolyspora mortivallis</name>
    <dbReference type="NCBI Taxonomy" id="33906"/>
    <lineage>
        <taxon>Bacteria</taxon>
        <taxon>Bacillati</taxon>
        <taxon>Actinomycetota</taxon>
        <taxon>Actinomycetes</taxon>
        <taxon>Actinopolysporales</taxon>
        <taxon>Actinopolysporaceae</taxon>
        <taxon>Actinopolyspora</taxon>
    </lineage>
</organism>
<dbReference type="GO" id="GO:0003677">
    <property type="term" value="F:DNA binding"/>
    <property type="evidence" value="ECO:0007669"/>
    <property type="project" value="InterPro"/>
</dbReference>
<comment type="caution">
    <text evidence="2">The sequence shown here is derived from an EMBL/GenBank/DDBJ whole genome shotgun (WGS) entry which is preliminary data.</text>
</comment>
<evidence type="ECO:0000256" key="1">
    <source>
        <dbReference type="SAM" id="MobiDB-lite"/>
    </source>
</evidence>
<dbReference type="InterPro" id="IPR036894">
    <property type="entry name" value="YbaB-like_sf"/>
</dbReference>
<dbReference type="AlphaFoldDB" id="A0A2T0GUW2"/>
<accession>A0A2T0GUW2</accession>
<keyword evidence="3" id="KW-1185">Reference proteome</keyword>
<feature type="region of interest" description="Disordered" evidence="1">
    <location>
        <begin position="90"/>
        <end position="131"/>
    </location>
</feature>
<evidence type="ECO:0000313" key="3">
    <source>
        <dbReference type="Proteomes" id="UP000239352"/>
    </source>
</evidence>
<dbReference type="Gene3D" id="3.30.1310.10">
    <property type="entry name" value="Nucleoid-associated protein YbaB-like domain"/>
    <property type="match status" value="1"/>
</dbReference>
<gene>
    <name evidence="2" type="ORF">CEP50_13155</name>
</gene>
<proteinExistence type="predicted"/>
<name>A0A2T0GUW2_ACTMO</name>
<protein>
    <recommendedName>
        <fullName evidence="4">YbaB/EbfC family DNA-binding protein</fullName>
    </recommendedName>
</protein>
<dbReference type="InParanoid" id="A0A2T0GUW2"/>
<dbReference type="RefSeq" id="WP_146134808.1">
    <property type="nucleotide sequence ID" value="NZ_PVSR01000023.1"/>
</dbReference>
<dbReference type="Proteomes" id="UP000239352">
    <property type="component" value="Unassembled WGS sequence"/>
</dbReference>